<reference evidence="1 2" key="1">
    <citation type="submission" date="2021-06" db="EMBL/GenBank/DDBJ databases">
        <title>Caerostris darwini draft genome.</title>
        <authorList>
            <person name="Kono N."/>
            <person name="Arakawa K."/>
        </authorList>
    </citation>
    <scope>NUCLEOTIDE SEQUENCE [LARGE SCALE GENOMIC DNA]</scope>
</reference>
<comment type="caution">
    <text evidence="1">The sequence shown here is derived from an EMBL/GenBank/DDBJ whole genome shotgun (WGS) entry which is preliminary data.</text>
</comment>
<evidence type="ECO:0000313" key="2">
    <source>
        <dbReference type="Proteomes" id="UP001054837"/>
    </source>
</evidence>
<proteinExistence type="predicted"/>
<accession>A0AAV4V9L3</accession>
<dbReference type="Proteomes" id="UP001054837">
    <property type="component" value="Unassembled WGS sequence"/>
</dbReference>
<keyword evidence="2" id="KW-1185">Reference proteome</keyword>
<sequence length="71" mass="8570">MDVIKQHYFLLKEMSLCLFDSRTTKKFFPFVMGKKRVVYVERIIQNRFFCEGCIANSHFEAISYRLLTPRK</sequence>
<gene>
    <name evidence="1" type="ORF">CDAR_260121</name>
</gene>
<dbReference type="AlphaFoldDB" id="A0AAV4V9L3"/>
<name>A0AAV4V9L3_9ARAC</name>
<dbReference type="EMBL" id="BPLQ01012669">
    <property type="protein sequence ID" value="GIY66932.1"/>
    <property type="molecule type" value="Genomic_DNA"/>
</dbReference>
<evidence type="ECO:0000313" key="1">
    <source>
        <dbReference type="EMBL" id="GIY66932.1"/>
    </source>
</evidence>
<organism evidence="1 2">
    <name type="scientific">Caerostris darwini</name>
    <dbReference type="NCBI Taxonomy" id="1538125"/>
    <lineage>
        <taxon>Eukaryota</taxon>
        <taxon>Metazoa</taxon>
        <taxon>Ecdysozoa</taxon>
        <taxon>Arthropoda</taxon>
        <taxon>Chelicerata</taxon>
        <taxon>Arachnida</taxon>
        <taxon>Araneae</taxon>
        <taxon>Araneomorphae</taxon>
        <taxon>Entelegynae</taxon>
        <taxon>Araneoidea</taxon>
        <taxon>Araneidae</taxon>
        <taxon>Caerostris</taxon>
    </lineage>
</organism>
<protein>
    <submittedName>
        <fullName evidence="1">Uncharacterized protein</fullName>
    </submittedName>
</protein>